<name>A0AAV4CYM0_9GAST</name>
<evidence type="ECO:0000313" key="2">
    <source>
        <dbReference type="EMBL" id="GFO36934.1"/>
    </source>
</evidence>
<accession>A0AAV4CYM0</accession>
<evidence type="ECO:0000256" key="1">
    <source>
        <dbReference type="SAM" id="MobiDB-lite"/>
    </source>
</evidence>
<proteinExistence type="predicted"/>
<organism evidence="2 3">
    <name type="scientific">Plakobranchus ocellatus</name>
    <dbReference type="NCBI Taxonomy" id="259542"/>
    <lineage>
        <taxon>Eukaryota</taxon>
        <taxon>Metazoa</taxon>
        <taxon>Spiralia</taxon>
        <taxon>Lophotrochozoa</taxon>
        <taxon>Mollusca</taxon>
        <taxon>Gastropoda</taxon>
        <taxon>Heterobranchia</taxon>
        <taxon>Euthyneura</taxon>
        <taxon>Panpulmonata</taxon>
        <taxon>Sacoglossa</taxon>
        <taxon>Placobranchoidea</taxon>
        <taxon>Plakobranchidae</taxon>
        <taxon>Plakobranchus</taxon>
    </lineage>
</organism>
<dbReference type="Proteomes" id="UP000735302">
    <property type="component" value="Unassembled WGS sequence"/>
</dbReference>
<protein>
    <submittedName>
        <fullName evidence="2">Uncharacterized protein</fullName>
    </submittedName>
</protein>
<reference evidence="2 3" key="1">
    <citation type="journal article" date="2021" name="Elife">
        <title>Chloroplast acquisition without the gene transfer in kleptoplastic sea slugs, Plakobranchus ocellatus.</title>
        <authorList>
            <person name="Maeda T."/>
            <person name="Takahashi S."/>
            <person name="Yoshida T."/>
            <person name="Shimamura S."/>
            <person name="Takaki Y."/>
            <person name="Nagai Y."/>
            <person name="Toyoda A."/>
            <person name="Suzuki Y."/>
            <person name="Arimoto A."/>
            <person name="Ishii H."/>
            <person name="Satoh N."/>
            <person name="Nishiyama T."/>
            <person name="Hasebe M."/>
            <person name="Maruyama T."/>
            <person name="Minagawa J."/>
            <person name="Obokata J."/>
            <person name="Shigenobu S."/>
        </authorList>
    </citation>
    <scope>NUCLEOTIDE SEQUENCE [LARGE SCALE GENOMIC DNA]</scope>
</reference>
<gene>
    <name evidence="2" type="ORF">PoB_006343900</name>
</gene>
<sequence length="99" mass="10799">MAIVFKKHIEAACFCELAISSLVPLRLDHSANVLAKPRNGSISTKVVTGKSGVGLATPPQAPRKHQFQPQHQDQLSPIDPPPRKLFMITSEMGEETTLL</sequence>
<keyword evidence="3" id="KW-1185">Reference proteome</keyword>
<dbReference type="EMBL" id="BLXT01007159">
    <property type="protein sequence ID" value="GFO36934.1"/>
    <property type="molecule type" value="Genomic_DNA"/>
</dbReference>
<comment type="caution">
    <text evidence="2">The sequence shown here is derived from an EMBL/GenBank/DDBJ whole genome shotgun (WGS) entry which is preliminary data.</text>
</comment>
<feature type="region of interest" description="Disordered" evidence="1">
    <location>
        <begin position="46"/>
        <end position="83"/>
    </location>
</feature>
<dbReference type="AlphaFoldDB" id="A0AAV4CYM0"/>
<evidence type="ECO:0000313" key="3">
    <source>
        <dbReference type="Proteomes" id="UP000735302"/>
    </source>
</evidence>